<name>A0ABS5KN46_9ACTN</name>
<proteinExistence type="predicted"/>
<protein>
    <submittedName>
        <fullName evidence="2">Type I-E CRISPR-associated protein Cse2/CasB</fullName>
    </submittedName>
</protein>
<dbReference type="EMBL" id="JAAFYZ010000028">
    <property type="protein sequence ID" value="MBS2547463.1"/>
    <property type="molecule type" value="Genomic_DNA"/>
</dbReference>
<dbReference type="InterPro" id="IPR038287">
    <property type="entry name" value="Cse2_sf"/>
</dbReference>
<dbReference type="NCBIfam" id="TIGR02548">
    <property type="entry name" value="casB_cse2"/>
    <property type="match status" value="1"/>
</dbReference>
<comment type="caution">
    <text evidence="2">The sequence shown here is derived from an EMBL/GenBank/DDBJ whole genome shotgun (WGS) entry which is preliminary data.</text>
</comment>
<reference evidence="2 3" key="1">
    <citation type="submission" date="2020-02" db="EMBL/GenBank/DDBJ databases">
        <title>Acidophilic actinobacteria isolated from forest soil.</title>
        <authorList>
            <person name="Golinska P."/>
        </authorList>
    </citation>
    <scope>NUCLEOTIDE SEQUENCE [LARGE SCALE GENOMIC DNA]</scope>
    <source>
        <strain evidence="2 3">NL8</strain>
    </source>
</reference>
<dbReference type="InterPro" id="IPR013382">
    <property type="entry name" value="CRISPR-assoc_prot_Cse2"/>
</dbReference>
<evidence type="ECO:0000313" key="2">
    <source>
        <dbReference type="EMBL" id="MBS2547463.1"/>
    </source>
</evidence>
<keyword evidence="3" id="KW-1185">Reference proteome</keyword>
<dbReference type="Proteomes" id="UP000730482">
    <property type="component" value="Unassembled WGS sequence"/>
</dbReference>
<accession>A0ABS5KN46</accession>
<gene>
    <name evidence="2" type="primary">casB</name>
    <name evidence="2" type="ORF">KGQ19_11325</name>
</gene>
<feature type="compositionally biased region" description="Polar residues" evidence="1">
    <location>
        <begin position="204"/>
        <end position="216"/>
    </location>
</feature>
<evidence type="ECO:0000256" key="1">
    <source>
        <dbReference type="SAM" id="MobiDB-lite"/>
    </source>
</evidence>
<organism evidence="2 3">
    <name type="scientific">Catenulispora pinistramenti</name>
    <dbReference type="NCBI Taxonomy" id="2705254"/>
    <lineage>
        <taxon>Bacteria</taxon>
        <taxon>Bacillati</taxon>
        <taxon>Actinomycetota</taxon>
        <taxon>Actinomycetes</taxon>
        <taxon>Catenulisporales</taxon>
        <taxon>Catenulisporaceae</taxon>
        <taxon>Catenulispora</taxon>
    </lineage>
</organism>
<dbReference type="Pfam" id="PF09485">
    <property type="entry name" value="CRISPR_Cse2"/>
    <property type="match status" value="1"/>
</dbReference>
<feature type="region of interest" description="Disordered" evidence="1">
    <location>
        <begin position="196"/>
        <end position="216"/>
    </location>
</feature>
<sequence length="216" mass="23102">MTTMATETERRRGFRTFVTAIITVCADETGARSALRGGLRKPYDALPAGTHKYVTKAGAPADPGERRPEQVHAYYTVAALIAMIPKRMLPKLPIVVEPGQRWGRNLGQCLAEAVLNGAVSLGSGETTLATLAKQSTGGVHRRLPGVISQIAVDPDAVDWVQLLADLESWPTNRGAVVRRWQQSFFHTLNRAERDAAKKAMDTGASASSAGPNTAAG</sequence>
<dbReference type="Gene3D" id="1.10.520.40">
    <property type="entry name" value="CRISPR-associated protein Cse2"/>
    <property type="match status" value="1"/>
</dbReference>
<evidence type="ECO:0000313" key="3">
    <source>
        <dbReference type="Proteomes" id="UP000730482"/>
    </source>
</evidence>